<evidence type="ECO:0000313" key="3">
    <source>
        <dbReference type="Proteomes" id="UP000198287"/>
    </source>
</evidence>
<reference evidence="2 3" key="1">
    <citation type="submission" date="2015-12" db="EMBL/GenBank/DDBJ databases">
        <title>The genome of Folsomia candida.</title>
        <authorList>
            <person name="Faddeeva A."/>
            <person name="Derks M.F."/>
            <person name="Anvar Y."/>
            <person name="Smit S."/>
            <person name="Van Straalen N."/>
            <person name="Roelofs D."/>
        </authorList>
    </citation>
    <scope>NUCLEOTIDE SEQUENCE [LARGE SCALE GENOMIC DNA]</scope>
    <source>
        <strain evidence="2 3">VU population</strain>
        <tissue evidence="2">Whole body</tissue>
    </source>
</reference>
<organism evidence="2 3">
    <name type="scientific">Folsomia candida</name>
    <name type="common">Springtail</name>
    <dbReference type="NCBI Taxonomy" id="158441"/>
    <lineage>
        <taxon>Eukaryota</taxon>
        <taxon>Metazoa</taxon>
        <taxon>Ecdysozoa</taxon>
        <taxon>Arthropoda</taxon>
        <taxon>Hexapoda</taxon>
        <taxon>Collembola</taxon>
        <taxon>Entomobryomorpha</taxon>
        <taxon>Isotomoidea</taxon>
        <taxon>Isotomidae</taxon>
        <taxon>Proisotominae</taxon>
        <taxon>Folsomia</taxon>
    </lineage>
</organism>
<protein>
    <submittedName>
        <fullName evidence="2">MICOS complex subunit mic25-a</fullName>
    </submittedName>
</protein>
<gene>
    <name evidence="2" type="ORF">Fcan01_24714</name>
</gene>
<comment type="caution">
    <text evidence="2">The sequence shown here is derived from an EMBL/GenBank/DDBJ whole genome shotgun (WGS) entry which is preliminary data.</text>
</comment>
<feature type="region of interest" description="Disordered" evidence="1">
    <location>
        <begin position="164"/>
        <end position="188"/>
    </location>
</feature>
<sequence length="362" mass="40492">MGGVLGGMNPTVTSVNDNNSPNVPINVVLTQDVFDRWEGIAAERATAAKEQLRRQQQQKANRGSPMVADDKETVLTPPWRMESNNKDANSKSSVIIDSPIEPPSHNIKTIDSEVKAFRGLEQHDLGGGDQHIVEDEETRKMSPFPISVYQQDDLFRPRRGVEELNPDEYLESSSLSPPTDIAGKGDDLETPAPEEHHLDFLKLDLTLFGPKSPPRVPPPFIPDVNVELPENLNVLTNMAKDCLAKLPEVESLKSSDFGEIHTEIAEKCQKVNQFWTNKLDSKIGEDAANLDSDMINFLARAERVKLQIPGPVQNSCAKFYENIAQCYSQNKREVFKCHDLMKEFSTCVGQNDWSAIGKRRSR</sequence>
<dbReference type="Proteomes" id="UP000198287">
    <property type="component" value="Unassembled WGS sequence"/>
</dbReference>
<keyword evidence="3" id="KW-1185">Reference proteome</keyword>
<name>A0A226D8J5_FOLCA</name>
<feature type="region of interest" description="Disordered" evidence="1">
    <location>
        <begin position="48"/>
        <end position="105"/>
    </location>
</feature>
<evidence type="ECO:0000313" key="2">
    <source>
        <dbReference type="EMBL" id="OXA40576.1"/>
    </source>
</evidence>
<dbReference type="EMBL" id="LNIX01000033">
    <property type="protein sequence ID" value="OXA40576.1"/>
    <property type="molecule type" value="Genomic_DNA"/>
</dbReference>
<dbReference type="AlphaFoldDB" id="A0A226D8J5"/>
<accession>A0A226D8J5</accession>
<evidence type="ECO:0000256" key="1">
    <source>
        <dbReference type="SAM" id="MobiDB-lite"/>
    </source>
</evidence>
<proteinExistence type="predicted"/>